<protein>
    <submittedName>
        <fullName evidence="1">Uncharacterized protein</fullName>
    </submittedName>
</protein>
<proteinExistence type="predicted"/>
<dbReference type="EMBL" id="MLJW01000681">
    <property type="protein sequence ID" value="OIQ83691.1"/>
    <property type="molecule type" value="Genomic_DNA"/>
</dbReference>
<reference evidence="1" key="1">
    <citation type="submission" date="2016-10" db="EMBL/GenBank/DDBJ databases">
        <title>Sequence of Gallionella enrichment culture.</title>
        <authorList>
            <person name="Poehlein A."/>
            <person name="Muehling M."/>
            <person name="Daniel R."/>
        </authorList>
    </citation>
    <scope>NUCLEOTIDE SEQUENCE</scope>
</reference>
<accession>A0A1J5R1T5</accession>
<comment type="caution">
    <text evidence="1">The sequence shown here is derived from an EMBL/GenBank/DDBJ whole genome shotgun (WGS) entry which is preliminary data.</text>
</comment>
<gene>
    <name evidence="1" type="ORF">GALL_345130</name>
</gene>
<dbReference type="AlphaFoldDB" id="A0A1J5R1T5"/>
<name>A0A1J5R1T5_9ZZZZ</name>
<evidence type="ECO:0000313" key="1">
    <source>
        <dbReference type="EMBL" id="OIQ83691.1"/>
    </source>
</evidence>
<organism evidence="1">
    <name type="scientific">mine drainage metagenome</name>
    <dbReference type="NCBI Taxonomy" id="410659"/>
    <lineage>
        <taxon>unclassified sequences</taxon>
        <taxon>metagenomes</taxon>
        <taxon>ecological metagenomes</taxon>
    </lineage>
</organism>
<sequence>MRACSNSLRAASPRWGGYAAFVSYDMHARSKGRTGDFAADLGDPEQALHGVSFAWPRRGQWRDRT</sequence>